<dbReference type="PROSITE" id="PS51257">
    <property type="entry name" value="PROKAR_LIPOPROTEIN"/>
    <property type="match status" value="1"/>
</dbReference>
<evidence type="ECO:0000313" key="1">
    <source>
        <dbReference type="EMBL" id="XCH26698.1"/>
    </source>
</evidence>
<name>A0AAU8FQ28_9BACT</name>
<proteinExistence type="predicted"/>
<accession>A0AAU8FQ28</accession>
<dbReference type="AlphaFoldDB" id="A0AAU8FQ28"/>
<organism evidence="1">
    <name type="scientific">Dyadobacter sp. 676</name>
    <dbReference type="NCBI Taxonomy" id="3088362"/>
    <lineage>
        <taxon>Bacteria</taxon>
        <taxon>Pseudomonadati</taxon>
        <taxon>Bacteroidota</taxon>
        <taxon>Cytophagia</taxon>
        <taxon>Cytophagales</taxon>
        <taxon>Spirosomataceae</taxon>
        <taxon>Dyadobacter</taxon>
    </lineage>
</organism>
<reference evidence="1" key="1">
    <citation type="submission" date="2024-06" db="EMBL/GenBank/DDBJ databases">
        <title>Sequencing and assembly of the genome of Dyadobacter sp. strain 676, a symbiont of Cyamopsis tetragonoloba.</title>
        <authorList>
            <person name="Guro P."/>
            <person name="Sazanova A."/>
            <person name="Kuznetsova I."/>
            <person name="Belimov A."/>
            <person name="Safronova V."/>
        </authorList>
    </citation>
    <scope>NUCLEOTIDE SEQUENCE</scope>
    <source>
        <strain evidence="1">676</strain>
    </source>
</reference>
<gene>
    <name evidence="1" type="ORF">ABV298_09995</name>
</gene>
<dbReference type="RefSeq" id="WP_353721981.1">
    <property type="nucleotide sequence ID" value="NZ_CP159289.1"/>
</dbReference>
<dbReference type="EMBL" id="CP159289">
    <property type="protein sequence ID" value="XCH26698.1"/>
    <property type="molecule type" value="Genomic_DNA"/>
</dbReference>
<evidence type="ECO:0008006" key="2">
    <source>
        <dbReference type="Google" id="ProtNLM"/>
    </source>
</evidence>
<sequence length="151" mass="16627">MKRYLFMALFATFFISCSDDDKVDPDLTKDFVGNWKGEVKKEVGYEYSSDWLISRVDDKTVKIVSTYKLVSTDPKIPSSTEVSNINDVIISKANDNTLTMTTTQEIAIPGDTILVKGTGVVSGRSLTVTSTGTSKKTGVVTKPPVQRFTKE</sequence>
<protein>
    <recommendedName>
        <fullName evidence="2">Lipocalin-like domain-containing protein</fullName>
    </recommendedName>
</protein>